<keyword evidence="10 18" id="KW-0472">Membrane</keyword>
<proteinExistence type="inferred from homology"/>
<dbReference type="AlphaFoldDB" id="A0A2G9Q3X7"/>
<feature type="transmembrane region" description="Helical" evidence="18">
    <location>
        <begin position="178"/>
        <end position="203"/>
    </location>
</feature>
<dbReference type="GO" id="GO:0005886">
    <property type="term" value="C:plasma membrane"/>
    <property type="evidence" value="ECO:0007669"/>
    <property type="project" value="UniProtKB-SubCell"/>
</dbReference>
<dbReference type="EMBL" id="KZ055029">
    <property type="protein sequence ID" value="PIO10287.1"/>
    <property type="molecule type" value="Genomic_DNA"/>
</dbReference>
<evidence type="ECO:0000256" key="17">
    <source>
        <dbReference type="RuleBase" id="RU000688"/>
    </source>
</evidence>
<keyword evidence="4 17" id="KW-0812">Transmembrane</keyword>
<evidence type="ECO:0000256" key="10">
    <source>
        <dbReference type="ARBA" id="ARBA00023136"/>
    </source>
</evidence>
<evidence type="ECO:0000256" key="2">
    <source>
        <dbReference type="ARBA" id="ARBA00019705"/>
    </source>
</evidence>
<evidence type="ECO:0000256" key="9">
    <source>
        <dbReference type="ARBA" id="ARBA00023084"/>
    </source>
</evidence>
<keyword evidence="11 16" id="KW-1015">Disulfide bond</keyword>
<protein>
    <recommendedName>
        <fullName evidence="2">Proteinase-activated receptor 1</fullName>
    </recommendedName>
    <alternativeName>
        <fullName evidence="15">Thrombin receptor</fullName>
    </alternativeName>
</protein>
<dbReference type="PRINTS" id="PR01428">
    <property type="entry name" value="PROTEASEAR"/>
</dbReference>
<feature type="non-terminal residue" evidence="20">
    <location>
        <position position="1"/>
    </location>
</feature>
<dbReference type="PANTHER" id="PTHR24232:SF20">
    <property type="entry name" value="PROTEINASE-ACTIVATED RECEPTOR 1"/>
    <property type="match status" value="1"/>
</dbReference>
<keyword evidence="21" id="KW-1185">Reference proteome</keyword>
<accession>A0A2G9Q3X7</accession>
<evidence type="ECO:0000256" key="8">
    <source>
        <dbReference type="ARBA" id="ARBA00023040"/>
    </source>
</evidence>
<dbReference type="InterPro" id="IPR000276">
    <property type="entry name" value="GPCR_Rhodpsn"/>
</dbReference>
<feature type="transmembrane region" description="Helical" evidence="18">
    <location>
        <begin position="259"/>
        <end position="286"/>
    </location>
</feature>
<dbReference type="GO" id="GO:0030194">
    <property type="term" value="P:positive regulation of blood coagulation"/>
    <property type="evidence" value="ECO:0007669"/>
    <property type="project" value="TreeGrafter"/>
</dbReference>
<dbReference type="PANTHER" id="PTHR24232">
    <property type="entry name" value="G-PROTEIN COUPLED RECEPTOR"/>
    <property type="match status" value="1"/>
</dbReference>
<evidence type="ECO:0000256" key="11">
    <source>
        <dbReference type="ARBA" id="ARBA00023157"/>
    </source>
</evidence>
<feature type="non-terminal residue" evidence="20">
    <location>
        <position position="326"/>
    </location>
</feature>
<dbReference type="GO" id="GO:0035025">
    <property type="term" value="P:positive regulation of Rho protein signal transduction"/>
    <property type="evidence" value="ECO:0007669"/>
    <property type="project" value="TreeGrafter"/>
</dbReference>
<evidence type="ECO:0000259" key="19">
    <source>
        <dbReference type="PROSITE" id="PS50262"/>
    </source>
</evidence>
<feature type="disulfide bond" evidence="16">
    <location>
        <begin position="88"/>
        <end position="166"/>
    </location>
</feature>
<dbReference type="InterPro" id="IPR000935">
    <property type="entry name" value="Thrmbn_rcpt"/>
</dbReference>
<dbReference type="PROSITE" id="PS00237">
    <property type="entry name" value="G_PROTEIN_RECEP_F1_1"/>
    <property type="match status" value="1"/>
</dbReference>
<name>A0A2G9Q3X7_AQUCT</name>
<keyword evidence="7 18" id="KW-1133">Transmembrane helix</keyword>
<keyword evidence="12 17" id="KW-0675">Receptor</keyword>
<dbReference type="Gene3D" id="1.20.1070.10">
    <property type="entry name" value="Rhodopsin 7-helix transmembrane proteins"/>
    <property type="match status" value="1"/>
</dbReference>
<evidence type="ECO:0000256" key="5">
    <source>
        <dbReference type="ARBA" id="ARBA00022696"/>
    </source>
</evidence>
<comment type="subcellular location">
    <subcellularLocation>
        <location evidence="1">Cell membrane</location>
        <topology evidence="1">Multi-pass membrane protein</topology>
    </subcellularLocation>
</comment>
<feature type="transmembrane region" description="Helical" evidence="18">
    <location>
        <begin position="20"/>
        <end position="42"/>
    </location>
</feature>
<feature type="domain" description="G-protein coupled receptors family 1 profile" evidence="19">
    <location>
        <begin position="32"/>
        <end position="283"/>
    </location>
</feature>
<dbReference type="PROSITE" id="PS50262">
    <property type="entry name" value="G_PROTEIN_RECEP_F1_2"/>
    <property type="match status" value="1"/>
</dbReference>
<keyword evidence="5" id="KW-0356">Hemostasis</keyword>
<feature type="transmembrane region" description="Helical" evidence="18">
    <location>
        <begin position="224"/>
        <end position="247"/>
    </location>
</feature>
<evidence type="ECO:0000256" key="6">
    <source>
        <dbReference type="ARBA" id="ARBA00022729"/>
    </source>
</evidence>
<keyword evidence="8 17" id="KW-0297">G-protein coupled receptor</keyword>
<evidence type="ECO:0000313" key="21">
    <source>
        <dbReference type="Proteomes" id="UP000228934"/>
    </source>
</evidence>
<evidence type="ECO:0000256" key="7">
    <source>
        <dbReference type="ARBA" id="ARBA00022989"/>
    </source>
</evidence>
<keyword evidence="14 17" id="KW-0807">Transducer</keyword>
<evidence type="ECO:0000256" key="12">
    <source>
        <dbReference type="ARBA" id="ARBA00023170"/>
    </source>
</evidence>
<dbReference type="SUPFAM" id="SSF81321">
    <property type="entry name" value="Family A G protein-coupled receptor-like"/>
    <property type="match status" value="1"/>
</dbReference>
<dbReference type="PRINTS" id="PR00908">
    <property type="entry name" value="THROMBINR"/>
</dbReference>
<dbReference type="OrthoDB" id="8881832at2759"/>
<keyword evidence="3" id="KW-1003">Cell membrane</keyword>
<evidence type="ECO:0000256" key="4">
    <source>
        <dbReference type="ARBA" id="ARBA00022692"/>
    </source>
</evidence>
<dbReference type="GO" id="GO:0007200">
    <property type="term" value="P:phospholipase C-activating G protein-coupled receptor signaling pathway"/>
    <property type="evidence" value="ECO:0007669"/>
    <property type="project" value="TreeGrafter"/>
</dbReference>
<evidence type="ECO:0000256" key="3">
    <source>
        <dbReference type="ARBA" id="ARBA00022475"/>
    </source>
</evidence>
<feature type="transmembrane region" description="Helical" evidence="18">
    <location>
        <begin position="132"/>
        <end position="152"/>
    </location>
</feature>
<feature type="transmembrane region" description="Helical" evidence="18">
    <location>
        <begin position="54"/>
        <end position="73"/>
    </location>
</feature>
<dbReference type="InterPro" id="IPR003912">
    <property type="entry name" value="Protea_act_rcpt"/>
</dbReference>
<dbReference type="FunFam" id="1.20.1070.10:FF:000040">
    <property type="entry name" value="Coagulation factor 2 (thrombin) receptor"/>
    <property type="match status" value="1"/>
</dbReference>
<keyword evidence="13" id="KW-0325">Glycoprotein</keyword>
<comment type="similarity">
    <text evidence="17">Belongs to the G-protein coupled receptor 1 family.</text>
</comment>
<evidence type="ECO:0000256" key="16">
    <source>
        <dbReference type="PIRSR" id="PIRSR603912-52"/>
    </source>
</evidence>
<dbReference type="GO" id="GO:0015057">
    <property type="term" value="F:thrombin-activated receptor activity"/>
    <property type="evidence" value="ECO:0007669"/>
    <property type="project" value="InterPro"/>
</dbReference>
<dbReference type="Proteomes" id="UP000228934">
    <property type="component" value="Unassembled WGS sequence"/>
</dbReference>
<dbReference type="PRINTS" id="PR00237">
    <property type="entry name" value="GPCRRHODOPSN"/>
</dbReference>
<feature type="transmembrane region" description="Helical" evidence="18">
    <location>
        <begin position="93"/>
        <end position="111"/>
    </location>
</feature>
<reference evidence="21" key="1">
    <citation type="journal article" date="2017" name="Nat. Commun.">
        <title>The North American bullfrog draft genome provides insight into hormonal regulation of long noncoding RNA.</title>
        <authorList>
            <person name="Hammond S.A."/>
            <person name="Warren R.L."/>
            <person name="Vandervalk B.P."/>
            <person name="Kucuk E."/>
            <person name="Khan H."/>
            <person name="Gibb E.A."/>
            <person name="Pandoh P."/>
            <person name="Kirk H."/>
            <person name="Zhao Y."/>
            <person name="Jones M."/>
            <person name="Mungall A.J."/>
            <person name="Coope R."/>
            <person name="Pleasance S."/>
            <person name="Moore R.A."/>
            <person name="Holt R.A."/>
            <person name="Round J.M."/>
            <person name="Ohora S."/>
            <person name="Walle B.V."/>
            <person name="Veldhoen N."/>
            <person name="Helbing C.C."/>
            <person name="Birol I."/>
        </authorList>
    </citation>
    <scope>NUCLEOTIDE SEQUENCE [LARGE SCALE GENOMIC DNA]</scope>
</reference>
<sequence>INYEVFCILRHWSAAILVPSIYTVVFLVALPLNIMAIIMFLVKMKVRKPAMVYMLNLTIADLLLVCILPFYIVYRFLGSNWIFGDGMCRFVTAAFYCNMFCSILLMTSISVDRFLAVVYPVRSLPWRTVTRAWLVCGVIWVISLASTVPLVIKEQTANIGGDITLCHERYYFGHYFGYVYFSTVFSLFNFLPLFITTFCYIGIIRSLSRSTFDRTHKRSRAIRLSVIVLSVFVLCFGPTNVICLIHYKQIPNNDNNNYFSLYTSYIISSSISSINCCLDPLIYYFASSQCQRYVYSLMWWKKNDRPPVHIELPPSSTHSAQITKSE</sequence>
<evidence type="ECO:0000256" key="1">
    <source>
        <dbReference type="ARBA" id="ARBA00004651"/>
    </source>
</evidence>
<organism evidence="20 21">
    <name type="scientific">Aquarana catesbeiana</name>
    <name type="common">American bullfrog</name>
    <name type="synonym">Rana catesbeiana</name>
    <dbReference type="NCBI Taxonomy" id="8400"/>
    <lineage>
        <taxon>Eukaryota</taxon>
        <taxon>Metazoa</taxon>
        <taxon>Chordata</taxon>
        <taxon>Craniata</taxon>
        <taxon>Vertebrata</taxon>
        <taxon>Euteleostomi</taxon>
        <taxon>Amphibia</taxon>
        <taxon>Batrachia</taxon>
        <taxon>Anura</taxon>
        <taxon>Neobatrachia</taxon>
        <taxon>Ranoidea</taxon>
        <taxon>Ranidae</taxon>
        <taxon>Aquarana</taxon>
    </lineage>
</organism>
<gene>
    <name evidence="20" type="ORF">AB205_0059130</name>
</gene>
<evidence type="ECO:0000256" key="14">
    <source>
        <dbReference type="ARBA" id="ARBA00023224"/>
    </source>
</evidence>
<dbReference type="GO" id="GO:0007596">
    <property type="term" value="P:blood coagulation"/>
    <property type="evidence" value="ECO:0007669"/>
    <property type="project" value="UniProtKB-KW"/>
</dbReference>
<keyword evidence="9" id="KW-0094">Blood coagulation</keyword>
<evidence type="ECO:0000256" key="18">
    <source>
        <dbReference type="SAM" id="Phobius"/>
    </source>
</evidence>
<dbReference type="Pfam" id="PF00001">
    <property type="entry name" value="7tm_1"/>
    <property type="match status" value="1"/>
</dbReference>
<evidence type="ECO:0000313" key="20">
    <source>
        <dbReference type="EMBL" id="PIO10287.1"/>
    </source>
</evidence>
<keyword evidence="6" id="KW-0732">Signal</keyword>
<evidence type="ECO:0000256" key="15">
    <source>
        <dbReference type="ARBA" id="ARBA00031780"/>
    </source>
</evidence>
<evidence type="ECO:0000256" key="13">
    <source>
        <dbReference type="ARBA" id="ARBA00023180"/>
    </source>
</evidence>
<dbReference type="InterPro" id="IPR017452">
    <property type="entry name" value="GPCR_Rhodpsn_7TM"/>
</dbReference>